<evidence type="ECO:0000313" key="3">
    <source>
        <dbReference type="Proteomes" id="UP001604277"/>
    </source>
</evidence>
<dbReference type="Proteomes" id="UP001604277">
    <property type="component" value="Unassembled WGS sequence"/>
</dbReference>
<name>A0ABD1WJK1_9LAMI</name>
<evidence type="ECO:0000256" key="1">
    <source>
        <dbReference type="SAM" id="MobiDB-lite"/>
    </source>
</evidence>
<feature type="compositionally biased region" description="Basic and acidic residues" evidence="1">
    <location>
        <begin position="102"/>
        <end position="112"/>
    </location>
</feature>
<dbReference type="AlphaFoldDB" id="A0ABD1WJK1"/>
<proteinExistence type="predicted"/>
<evidence type="ECO:0000313" key="2">
    <source>
        <dbReference type="EMBL" id="KAL2549722.1"/>
    </source>
</evidence>
<sequence>MAPLFRHHRVLPPLIPPPKELVCGPSSFAIDVLLIRLKIREFILNFESENWRMFGWLMASREIPTTRSNSHAGSVGETGGHNLKSNFNTAKHAICHRRKKESRNTREEREMD</sequence>
<protein>
    <submittedName>
        <fullName evidence="2">Uncharacterized protein</fullName>
    </submittedName>
</protein>
<dbReference type="EMBL" id="JBFOLJ010000003">
    <property type="protein sequence ID" value="KAL2549722.1"/>
    <property type="molecule type" value="Genomic_DNA"/>
</dbReference>
<comment type="caution">
    <text evidence="2">The sequence shown here is derived from an EMBL/GenBank/DDBJ whole genome shotgun (WGS) entry which is preliminary data.</text>
</comment>
<keyword evidence="3" id="KW-1185">Reference proteome</keyword>
<gene>
    <name evidence="2" type="ORF">Fot_11252</name>
</gene>
<organism evidence="2 3">
    <name type="scientific">Forsythia ovata</name>
    <dbReference type="NCBI Taxonomy" id="205694"/>
    <lineage>
        <taxon>Eukaryota</taxon>
        <taxon>Viridiplantae</taxon>
        <taxon>Streptophyta</taxon>
        <taxon>Embryophyta</taxon>
        <taxon>Tracheophyta</taxon>
        <taxon>Spermatophyta</taxon>
        <taxon>Magnoliopsida</taxon>
        <taxon>eudicotyledons</taxon>
        <taxon>Gunneridae</taxon>
        <taxon>Pentapetalae</taxon>
        <taxon>asterids</taxon>
        <taxon>lamiids</taxon>
        <taxon>Lamiales</taxon>
        <taxon>Oleaceae</taxon>
        <taxon>Forsythieae</taxon>
        <taxon>Forsythia</taxon>
    </lineage>
</organism>
<reference evidence="3" key="1">
    <citation type="submission" date="2024-07" db="EMBL/GenBank/DDBJ databases">
        <title>Two chromosome-level genome assemblies of Korean endemic species Abeliophyllum distichum and Forsythia ovata (Oleaceae).</title>
        <authorList>
            <person name="Jang H."/>
        </authorList>
    </citation>
    <scope>NUCLEOTIDE SEQUENCE [LARGE SCALE GENOMIC DNA]</scope>
</reference>
<feature type="region of interest" description="Disordered" evidence="1">
    <location>
        <begin position="67"/>
        <end position="112"/>
    </location>
</feature>
<accession>A0ABD1WJK1</accession>